<comment type="similarity">
    <text evidence="2">Belongs to the HesA/MoeB/ThiF family.</text>
</comment>
<feature type="domain" description="THIF-type NAD/FAD binding fold" evidence="14">
    <location>
        <begin position="17"/>
        <end position="249"/>
    </location>
</feature>
<dbReference type="AlphaFoldDB" id="A0A0N0LUX7"/>
<dbReference type="EC" id="2.7.7.80" evidence="9"/>
<keyword evidence="5" id="KW-0067">ATP-binding</keyword>
<dbReference type="InterPro" id="IPR000594">
    <property type="entry name" value="ThiF_NAD_FAD-bd"/>
</dbReference>
<name>A0A0N0LUX7_9GAMM</name>
<dbReference type="InterPro" id="IPR035985">
    <property type="entry name" value="Ubiquitin-activating_enz"/>
</dbReference>
<evidence type="ECO:0000256" key="3">
    <source>
        <dbReference type="ARBA" id="ARBA00022679"/>
    </source>
</evidence>
<evidence type="ECO:0000256" key="8">
    <source>
        <dbReference type="ARBA" id="ARBA00063809"/>
    </source>
</evidence>
<proteinExistence type="inferred from homology"/>
<evidence type="ECO:0000256" key="1">
    <source>
        <dbReference type="ARBA" id="ARBA00005046"/>
    </source>
</evidence>
<keyword evidence="3 15" id="KW-0808">Transferase</keyword>
<dbReference type="FunFam" id="3.40.50.720:FF:000033">
    <property type="entry name" value="Adenylyltransferase and sulfurtransferase MOCS3"/>
    <property type="match status" value="1"/>
</dbReference>
<dbReference type="GO" id="GO:0008641">
    <property type="term" value="F:ubiquitin-like modifier activating enzyme activity"/>
    <property type="evidence" value="ECO:0007669"/>
    <property type="project" value="InterPro"/>
</dbReference>
<dbReference type="GO" id="GO:0004792">
    <property type="term" value="F:thiosulfate-cyanide sulfurtransferase activity"/>
    <property type="evidence" value="ECO:0007669"/>
    <property type="project" value="TreeGrafter"/>
</dbReference>
<evidence type="ECO:0000256" key="13">
    <source>
        <dbReference type="ARBA" id="ARBA00078531"/>
    </source>
</evidence>
<dbReference type="GO" id="GO:0005524">
    <property type="term" value="F:ATP binding"/>
    <property type="evidence" value="ECO:0007669"/>
    <property type="project" value="UniProtKB-KW"/>
</dbReference>
<dbReference type="PANTHER" id="PTHR10953">
    <property type="entry name" value="UBIQUITIN-ACTIVATING ENZYME E1"/>
    <property type="match status" value="1"/>
</dbReference>
<protein>
    <recommendedName>
        <fullName evidence="10">Molybdopterin-synthase adenylyltransferase</fullName>
        <ecNumber evidence="9">2.7.7.80</ecNumber>
    </recommendedName>
    <alternativeName>
        <fullName evidence="13">MoaD protein adenylase</fullName>
    </alternativeName>
    <alternativeName>
        <fullName evidence="11">Molybdopterin-converting factor subunit 1 adenylase</fullName>
    </alternativeName>
    <alternativeName>
        <fullName evidence="12">Sulfur carrier protein MoaD adenylyltransferase</fullName>
    </alternativeName>
</protein>
<sequence>MAEVIEGALSDKEQLRYSRHLMLKEVGLEGQLKLKAAHVVVVGAGGLGSPALLYLAAAGVGKLTLLDDDNVELSNLQRQVLYKVNHLGQQKVSAAGKVLSSLNNQITINTLNIQLSAENAEQIFTDATLVLDCSDNFNTRYVVNHFCLKLAIPLVSGAAIATDGQLMCFDFRDQHSPCYGCVFPRTADEQTLNCSNAGVLSPLLGVIGSMQALLAVNVILGHHQGSKFVRFDGLGLVQQQFKLSKAPQCAECGCEEA</sequence>
<dbReference type="Gene3D" id="3.40.50.720">
    <property type="entry name" value="NAD(P)-binding Rossmann-like Domain"/>
    <property type="match status" value="1"/>
</dbReference>
<keyword evidence="4" id="KW-0547">Nucleotide-binding</keyword>
<organism evidence="15 16">
    <name type="scientific">Pseudoalteromonas porphyrae</name>
    <dbReference type="NCBI Taxonomy" id="187330"/>
    <lineage>
        <taxon>Bacteria</taxon>
        <taxon>Pseudomonadati</taxon>
        <taxon>Pseudomonadota</taxon>
        <taxon>Gammaproteobacteria</taxon>
        <taxon>Alteromonadales</taxon>
        <taxon>Pseudoalteromonadaceae</taxon>
        <taxon>Pseudoalteromonas</taxon>
    </lineage>
</organism>
<dbReference type="SUPFAM" id="SSF69572">
    <property type="entry name" value="Activating enzymes of the ubiquitin-like proteins"/>
    <property type="match status" value="1"/>
</dbReference>
<evidence type="ECO:0000256" key="2">
    <source>
        <dbReference type="ARBA" id="ARBA00009919"/>
    </source>
</evidence>
<evidence type="ECO:0000259" key="14">
    <source>
        <dbReference type="Pfam" id="PF00899"/>
    </source>
</evidence>
<keyword evidence="15" id="KW-0548">Nucleotidyltransferase</keyword>
<evidence type="ECO:0000313" key="16">
    <source>
        <dbReference type="Proteomes" id="UP000037848"/>
    </source>
</evidence>
<dbReference type="CDD" id="cd00757">
    <property type="entry name" value="ThiF_MoeB_HesA_family"/>
    <property type="match status" value="1"/>
</dbReference>
<comment type="pathway">
    <text evidence="1">Cofactor biosynthesis; molybdopterin biosynthesis.</text>
</comment>
<evidence type="ECO:0000256" key="11">
    <source>
        <dbReference type="ARBA" id="ARBA00075110"/>
    </source>
</evidence>
<gene>
    <name evidence="15" type="ORF">ADS77_19185</name>
</gene>
<dbReference type="GO" id="GO:0008146">
    <property type="term" value="F:sulfotransferase activity"/>
    <property type="evidence" value="ECO:0007669"/>
    <property type="project" value="TreeGrafter"/>
</dbReference>
<evidence type="ECO:0000256" key="9">
    <source>
        <dbReference type="ARBA" id="ARBA00066884"/>
    </source>
</evidence>
<dbReference type="STRING" id="187330.AMS58_00085"/>
<dbReference type="PANTHER" id="PTHR10953:SF102">
    <property type="entry name" value="ADENYLYLTRANSFERASE AND SULFURTRANSFERASE MOCS3"/>
    <property type="match status" value="1"/>
</dbReference>
<dbReference type="Pfam" id="PF00899">
    <property type="entry name" value="ThiF"/>
    <property type="match status" value="1"/>
</dbReference>
<evidence type="ECO:0000256" key="5">
    <source>
        <dbReference type="ARBA" id="ARBA00022840"/>
    </source>
</evidence>
<dbReference type="Proteomes" id="UP000037848">
    <property type="component" value="Unassembled WGS sequence"/>
</dbReference>
<evidence type="ECO:0000256" key="10">
    <source>
        <dbReference type="ARBA" id="ARBA00073635"/>
    </source>
</evidence>
<keyword evidence="16" id="KW-1185">Reference proteome</keyword>
<accession>A0A0N0LUX7</accession>
<dbReference type="RefSeq" id="WP_054455864.1">
    <property type="nucleotide sequence ID" value="NZ_LHPH01000030.1"/>
</dbReference>
<evidence type="ECO:0000256" key="4">
    <source>
        <dbReference type="ARBA" id="ARBA00022741"/>
    </source>
</evidence>
<comment type="caution">
    <text evidence="15">The sequence shown here is derived from an EMBL/GenBank/DDBJ whole genome shotgun (WGS) entry which is preliminary data.</text>
</comment>
<dbReference type="GO" id="GO:0005829">
    <property type="term" value="C:cytosol"/>
    <property type="evidence" value="ECO:0007669"/>
    <property type="project" value="TreeGrafter"/>
</dbReference>
<evidence type="ECO:0000256" key="7">
    <source>
        <dbReference type="ARBA" id="ARBA00055169"/>
    </source>
</evidence>
<dbReference type="EMBL" id="LHPH01000030">
    <property type="protein sequence ID" value="KPH56899.1"/>
    <property type="molecule type" value="Genomic_DNA"/>
</dbReference>
<comment type="function">
    <text evidence="7">Catalyzes the adenylation by ATP of the carboxyl group of the C-terminal glycine of sulfur carrier protein MoaD.</text>
</comment>
<dbReference type="PATRIC" id="fig|187330.3.peg.2493"/>
<comment type="subunit">
    <text evidence="8">Homodimer. Forms a stable heterotetrameric complex of 2 MoeB and 2 MoaD during adenylation of MoaD.</text>
</comment>
<dbReference type="InterPro" id="IPR045886">
    <property type="entry name" value="ThiF/MoeB/HesA"/>
</dbReference>
<reference evidence="15 16" key="1">
    <citation type="submission" date="2015-08" db="EMBL/GenBank/DDBJ databases">
        <title>Draft Genome Sequence of Pseudoalteromonas porphyrae UCD-SED14.</title>
        <authorList>
            <person name="Coil D.A."/>
            <person name="Jospin G."/>
            <person name="Lee R.D."/>
            <person name="Eisen J.A."/>
        </authorList>
    </citation>
    <scope>NUCLEOTIDE SEQUENCE [LARGE SCALE GENOMIC DNA]</scope>
    <source>
        <strain evidence="15 16">UCD-SED14</strain>
    </source>
</reference>
<evidence type="ECO:0000313" key="15">
    <source>
        <dbReference type="EMBL" id="KPH56899.1"/>
    </source>
</evidence>
<evidence type="ECO:0000256" key="6">
    <source>
        <dbReference type="ARBA" id="ARBA00052218"/>
    </source>
</evidence>
<comment type="catalytic activity">
    <reaction evidence="6">
        <text>[molybdopterin-synthase sulfur-carrier protein]-C-terminal Gly-Gly + ATP + H(+) = [molybdopterin-synthase sulfur-carrier protein]-C-terminal Gly-Gly-AMP + diphosphate</text>
        <dbReference type="Rhea" id="RHEA:43616"/>
        <dbReference type="Rhea" id="RHEA-COMP:12159"/>
        <dbReference type="Rhea" id="RHEA-COMP:12202"/>
        <dbReference type="ChEBI" id="CHEBI:15378"/>
        <dbReference type="ChEBI" id="CHEBI:30616"/>
        <dbReference type="ChEBI" id="CHEBI:33019"/>
        <dbReference type="ChEBI" id="CHEBI:90618"/>
        <dbReference type="ChEBI" id="CHEBI:90778"/>
        <dbReference type="EC" id="2.7.7.80"/>
    </reaction>
</comment>
<dbReference type="OrthoDB" id="9804286at2"/>
<evidence type="ECO:0000256" key="12">
    <source>
        <dbReference type="ARBA" id="ARBA00075328"/>
    </source>
</evidence>
<dbReference type="NCBIfam" id="NF004281">
    <property type="entry name" value="PRK05690.1"/>
    <property type="match status" value="1"/>
</dbReference>
<dbReference type="GO" id="GO:0061605">
    <property type="term" value="F:molybdopterin-synthase adenylyltransferase activity"/>
    <property type="evidence" value="ECO:0007669"/>
    <property type="project" value="UniProtKB-EC"/>
</dbReference>